<comment type="caution">
    <text evidence="6">The sequence shown here is derived from an EMBL/GenBank/DDBJ whole genome shotgun (WGS) entry which is preliminary data.</text>
</comment>
<evidence type="ECO:0000259" key="4">
    <source>
        <dbReference type="PROSITE" id="PS51077"/>
    </source>
</evidence>
<dbReference type="GO" id="GO:0003677">
    <property type="term" value="F:DNA binding"/>
    <property type="evidence" value="ECO:0007669"/>
    <property type="project" value="UniProtKB-KW"/>
</dbReference>
<keyword evidence="3" id="KW-0804">Transcription</keyword>
<evidence type="ECO:0000313" key="6">
    <source>
        <dbReference type="EMBL" id="TDL07499.1"/>
    </source>
</evidence>
<dbReference type="SMART" id="SM00346">
    <property type="entry name" value="HTH_ICLR"/>
    <property type="match status" value="1"/>
</dbReference>
<dbReference type="InterPro" id="IPR005471">
    <property type="entry name" value="Tscrpt_reg_IclR_N"/>
</dbReference>
<evidence type="ECO:0000259" key="5">
    <source>
        <dbReference type="PROSITE" id="PS51078"/>
    </source>
</evidence>
<gene>
    <name evidence="6" type="ORF">EUA04_16475</name>
</gene>
<dbReference type="SUPFAM" id="SSF46785">
    <property type="entry name" value="Winged helix' DNA-binding domain"/>
    <property type="match status" value="1"/>
</dbReference>
<dbReference type="InterPro" id="IPR050707">
    <property type="entry name" value="HTH_MetabolicPath_Reg"/>
</dbReference>
<dbReference type="EMBL" id="SDLP01000004">
    <property type="protein sequence ID" value="TDL07499.1"/>
    <property type="molecule type" value="Genomic_DNA"/>
</dbReference>
<evidence type="ECO:0000256" key="1">
    <source>
        <dbReference type="ARBA" id="ARBA00023015"/>
    </source>
</evidence>
<feature type="domain" description="HTH iclR-type" evidence="4">
    <location>
        <begin position="2"/>
        <end position="63"/>
    </location>
</feature>
<keyword evidence="2" id="KW-0238">DNA-binding</keyword>
<dbReference type="PROSITE" id="PS51078">
    <property type="entry name" value="ICLR_ED"/>
    <property type="match status" value="1"/>
</dbReference>
<dbReference type="InterPro" id="IPR036388">
    <property type="entry name" value="WH-like_DNA-bd_sf"/>
</dbReference>
<reference evidence="6 7" key="1">
    <citation type="submission" date="2019-01" db="EMBL/GenBank/DDBJ databases">
        <title>High-quality-draft genome sequences of five non-tuberculosis mycobacteriaceae isolated from a nosocomial environment.</title>
        <authorList>
            <person name="Tiago I."/>
            <person name="Alarico S."/>
            <person name="Pereira S.G."/>
            <person name="Coelho C."/>
            <person name="Maranha A."/>
            <person name="Empadinhas N."/>
        </authorList>
    </citation>
    <scope>NUCLEOTIDE SEQUENCE [LARGE SCALE GENOMIC DNA]</scope>
    <source>
        <strain evidence="6 7">22DIII</strain>
    </source>
</reference>
<organism evidence="6 7">
    <name type="scientific">Mycolicibacterium obuense</name>
    <dbReference type="NCBI Taxonomy" id="1807"/>
    <lineage>
        <taxon>Bacteria</taxon>
        <taxon>Bacillati</taxon>
        <taxon>Actinomycetota</taxon>
        <taxon>Actinomycetes</taxon>
        <taxon>Mycobacteriales</taxon>
        <taxon>Mycobacteriaceae</taxon>
        <taxon>Mycolicibacterium</taxon>
    </lineage>
</organism>
<dbReference type="PANTHER" id="PTHR30136">
    <property type="entry name" value="HELIX-TURN-HELIX TRANSCRIPTIONAL REGULATOR, ICLR FAMILY"/>
    <property type="match status" value="1"/>
</dbReference>
<dbReference type="Gene3D" id="3.30.450.40">
    <property type="match status" value="1"/>
</dbReference>
<sequence>MATTALRGLLVLEILAGMSQPASLRDIAARAGMSQSYTFRLLRALEVEGFLHHLGRSGYRLGSRSVALAAVIGPRPALLRLLFPAVARLATSSGLAVVVHLRAGASRVLILGVPAPSGAIVDPAGALGERSPLARGASGRVILAHTPEAESSQIAVDHDVRATFPAIRERGYEMSFGENHPGINGISAPLLAHRDDEALPPTAVGSLTVAGPAAELTAEKMTRIAPELIRTSSALGPRVAASLGPNPGATVAAHDL</sequence>
<dbReference type="SUPFAM" id="SSF55781">
    <property type="entry name" value="GAF domain-like"/>
    <property type="match status" value="1"/>
</dbReference>
<keyword evidence="1" id="KW-0805">Transcription regulation</keyword>
<dbReference type="AlphaFoldDB" id="A0A4R5X5I8"/>
<feature type="domain" description="IclR-ED" evidence="5">
    <location>
        <begin position="64"/>
        <end position="241"/>
    </location>
</feature>
<dbReference type="GO" id="GO:0045892">
    <property type="term" value="P:negative regulation of DNA-templated transcription"/>
    <property type="evidence" value="ECO:0007669"/>
    <property type="project" value="TreeGrafter"/>
</dbReference>
<dbReference type="PANTHER" id="PTHR30136:SF35">
    <property type="entry name" value="HTH-TYPE TRANSCRIPTIONAL REGULATOR RV1719"/>
    <property type="match status" value="1"/>
</dbReference>
<dbReference type="InterPro" id="IPR014757">
    <property type="entry name" value="Tscrpt_reg_IclR_C"/>
</dbReference>
<proteinExistence type="predicted"/>
<dbReference type="Pfam" id="PF09339">
    <property type="entry name" value="HTH_IclR"/>
    <property type="match status" value="1"/>
</dbReference>
<dbReference type="Pfam" id="PF01614">
    <property type="entry name" value="IclR_C"/>
    <property type="match status" value="1"/>
</dbReference>
<name>A0A4R5X5I8_9MYCO</name>
<accession>A0A4R5X5I8</accession>
<dbReference type="Gene3D" id="1.10.10.10">
    <property type="entry name" value="Winged helix-like DNA-binding domain superfamily/Winged helix DNA-binding domain"/>
    <property type="match status" value="1"/>
</dbReference>
<dbReference type="InterPro" id="IPR036390">
    <property type="entry name" value="WH_DNA-bd_sf"/>
</dbReference>
<dbReference type="RefSeq" id="WP_133414091.1">
    <property type="nucleotide sequence ID" value="NZ_SDLP01000004.1"/>
</dbReference>
<evidence type="ECO:0000256" key="2">
    <source>
        <dbReference type="ARBA" id="ARBA00023125"/>
    </source>
</evidence>
<evidence type="ECO:0000256" key="3">
    <source>
        <dbReference type="ARBA" id="ARBA00023163"/>
    </source>
</evidence>
<dbReference type="Proteomes" id="UP000294952">
    <property type="component" value="Unassembled WGS sequence"/>
</dbReference>
<dbReference type="PROSITE" id="PS51077">
    <property type="entry name" value="HTH_ICLR"/>
    <property type="match status" value="1"/>
</dbReference>
<protein>
    <submittedName>
        <fullName evidence="6">Transcriptional regulator</fullName>
    </submittedName>
</protein>
<dbReference type="GO" id="GO:0003700">
    <property type="term" value="F:DNA-binding transcription factor activity"/>
    <property type="evidence" value="ECO:0007669"/>
    <property type="project" value="TreeGrafter"/>
</dbReference>
<evidence type="ECO:0000313" key="7">
    <source>
        <dbReference type="Proteomes" id="UP000294952"/>
    </source>
</evidence>
<dbReference type="InterPro" id="IPR029016">
    <property type="entry name" value="GAF-like_dom_sf"/>
</dbReference>